<dbReference type="GO" id="GO:0022625">
    <property type="term" value="C:cytosolic large ribosomal subunit"/>
    <property type="evidence" value="ECO:0007669"/>
    <property type="project" value="TreeGrafter"/>
</dbReference>
<dbReference type="PANTHER" id="PTHR23413:SF1">
    <property type="entry name" value="RIBOSOMAL PROTEIN L32"/>
    <property type="match status" value="1"/>
</dbReference>
<keyword evidence="2 4" id="KW-0689">Ribosomal protein</keyword>
<keyword evidence="3" id="KW-0687">Ribonucleoprotein</keyword>
<reference evidence="4 5" key="1">
    <citation type="submission" date="2019-03" db="EMBL/GenBank/DDBJ databases">
        <title>Single cell metagenomics reveals metabolic interactions within the superorganism composed of flagellate Streblomastix strix and complex community of Bacteroidetes bacteria on its surface.</title>
        <authorList>
            <person name="Treitli S.C."/>
            <person name="Kolisko M."/>
            <person name="Husnik F."/>
            <person name="Keeling P."/>
            <person name="Hampl V."/>
        </authorList>
    </citation>
    <scope>NUCLEOTIDE SEQUENCE [LARGE SCALE GENOMIC DNA]</scope>
    <source>
        <strain evidence="4">ST1C</strain>
    </source>
</reference>
<comment type="caution">
    <text evidence="4">The sequence shown here is derived from an EMBL/GenBank/DDBJ whole genome shotgun (WGS) entry which is preliminary data.</text>
</comment>
<protein>
    <submittedName>
        <fullName evidence="4">Putative 60S ribosomal protein L32</fullName>
    </submittedName>
</protein>
<dbReference type="Proteomes" id="UP000324800">
    <property type="component" value="Unassembled WGS sequence"/>
</dbReference>
<dbReference type="InterPro" id="IPR001515">
    <property type="entry name" value="Ribosomal_eL32"/>
</dbReference>
<proteinExistence type="inferred from homology"/>
<dbReference type="SUPFAM" id="SSF52042">
    <property type="entry name" value="Ribosomal protein L32e"/>
    <property type="match status" value="1"/>
</dbReference>
<dbReference type="InterPro" id="IPR036351">
    <property type="entry name" value="Ribosomal_eL32_sf"/>
</dbReference>
<dbReference type="GO" id="GO:0006412">
    <property type="term" value="P:translation"/>
    <property type="evidence" value="ECO:0007669"/>
    <property type="project" value="InterPro"/>
</dbReference>
<dbReference type="OrthoDB" id="268693at2759"/>
<evidence type="ECO:0000256" key="3">
    <source>
        <dbReference type="ARBA" id="ARBA00023274"/>
    </source>
</evidence>
<sequence length="156" mass="18215">MTRKVKIIKKKTKRFPRFESDKLKTIKSSWRFPRGIDNRSRRRYRGAPLLPNISYGSSRKTRHMLQNGLFKFIVNNSRDLDVLLLHQKKYAAEIGHAVSNKTRIKIREHAAQLGVKLTNGKARSRKLIAFFSLLDYEKFSDVKLNILNIEISIDFG</sequence>
<gene>
    <name evidence="4" type="ORF">EZS28_023071</name>
</gene>
<dbReference type="CDD" id="cd00513">
    <property type="entry name" value="Ribosomal_L32_L32e"/>
    <property type="match status" value="1"/>
</dbReference>
<name>A0A5J4VFZ6_9EUKA</name>
<dbReference type="PANTHER" id="PTHR23413">
    <property type="entry name" value="60S RIBOSOMAL PROTEIN L32 AND DNA-DIRECTED RNA POLYMERASE II, SUBUNIT N"/>
    <property type="match status" value="1"/>
</dbReference>
<dbReference type="GO" id="GO:0003735">
    <property type="term" value="F:structural constituent of ribosome"/>
    <property type="evidence" value="ECO:0007669"/>
    <property type="project" value="InterPro"/>
</dbReference>
<accession>A0A5J4VFZ6</accession>
<evidence type="ECO:0000256" key="2">
    <source>
        <dbReference type="ARBA" id="ARBA00022980"/>
    </source>
</evidence>
<dbReference type="EMBL" id="SNRW01007343">
    <property type="protein sequence ID" value="KAA6381402.1"/>
    <property type="molecule type" value="Genomic_DNA"/>
</dbReference>
<organism evidence="4 5">
    <name type="scientific">Streblomastix strix</name>
    <dbReference type="NCBI Taxonomy" id="222440"/>
    <lineage>
        <taxon>Eukaryota</taxon>
        <taxon>Metamonada</taxon>
        <taxon>Preaxostyla</taxon>
        <taxon>Oxymonadida</taxon>
        <taxon>Streblomastigidae</taxon>
        <taxon>Streblomastix</taxon>
    </lineage>
</organism>
<comment type="similarity">
    <text evidence="1">Belongs to the eukaryotic ribosomal protein eL32 family.</text>
</comment>
<dbReference type="AlphaFoldDB" id="A0A5J4VFZ6"/>
<evidence type="ECO:0000313" key="4">
    <source>
        <dbReference type="EMBL" id="KAA6381402.1"/>
    </source>
</evidence>
<dbReference type="Pfam" id="PF01655">
    <property type="entry name" value="Ribosomal_L32e"/>
    <property type="match status" value="1"/>
</dbReference>
<dbReference type="SMART" id="SM01393">
    <property type="entry name" value="Ribosomal_L32e"/>
    <property type="match status" value="1"/>
</dbReference>
<evidence type="ECO:0000313" key="5">
    <source>
        <dbReference type="Proteomes" id="UP000324800"/>
    </source>
</evidence>
<evidence type="ECO:0000256" key="1">
    <source>
        <dbReference type="ARBA" id="ARBA00008431"/>
    </source>
</evidence>